<dbReference type="AlphaFoldDB" id="A0A2I0WSJ1"/>
<dbReference type="Proteomes" id="UP000233837">
    <property type="component" value="Unassembled WGS sequence"/>
</dbReference>
<keyword evidence="2" id="KW-1185">Reference proteome</keyword>
<protein>
    <submittedName>
        <fullName evidence="1">Uncharacterized protein</fullName>
    </submittedName>
</protein>
<proteinExistence type="predicted"/>
<evidence type="ECO:0000313" key="1">
    <source>
        <dbReference type="EMBL" id="PKU78624.1"/>
    </source>
</evidence>
<sequence length="57" mass="6375">MVSRMRDPICPSIDPFVSSVEAYDRFVPRDSAVVPSAFEPPRAVLLRRSTQTSPNLL</sequence>
<dbReference type="EMBL" id="KZ502445">
    <property type="protein sequence ID" value="PKU78624.1"/>
    <property type="molecule type" value="Genomic_DNA"/>
</dbReference>
<evidence type="ECO:0000313" key="2">
    <source>
        <dbReference type="Proteomes" id="UP000233837"/>
    </source>
</evidence>
<reference evidence="1 2" key="1">
    <citation type="journal article" date="2016" name="Sci. Rep.">
        <title>The Dendrobium catenatum Lindl. genome sequence provides insights into polysaccharide synthase, floral development and adaptive evolution.</title>
        <authorList>
            <person name="Zhang G.Q."/>
            <person name="Xu Q."/>
            <person name="Bian C."/>
            <person name="Tsai W.C."/>
            <person name="Yeh C.M."/>
            <person name="Liu K.W."/>
            <person name="Yoshida K."/>
            <person name="Zhang L.S."/>
            <person name="Chang S.B."/>
            <person name="Chen F."/>
            <person name="Shi Y."/>
            <person name="Su Y.Y."/>
            <person name="Zhang Y.Q."/>
            <person name="Chen L.J."/>
            <person name="Yin Y."/>
            <person name="Lin M."/>
            <person name="Huang H."/>
            <person name="Deng H."/>
            <person name="Wang Z.W."/>
            <person name="Zhu S.L."/>
            <person name="Zhao X."/>
            <person name="Deng C."/>
            <person name="Niu S.C."/>
            <person name="Huang J."/>
            <person name="Wang M."/>
            <person name="Liu G.H."/>
            <person name="Yang H.J."/>
            <person name="Xiao X.J."/>
            <person name="Hsiao Y.Y."/>
            <person name="Wu W.L."/>
            <person name="Chen Y.Y."/>
            <person name="Mitsuda N."/>
            <person name="Ohme-Takagi M."/>
            <person name="Luo Y.B."/>
            <person name="Van de Peer Y."/>
            <person name="Liu Z.J."/>
        </authorList>
    </citation>
    <scope>NUCLEOTIDE SEQUENCE [LARGE SCALE GENOMIC DNA]</scope>
    <source>
        <tissue evidence="1">The whole plant</tissue>
    </source>
</reference>
<reference evidence="1 2" key="2">
    <citation type="journal article" date="2017" name="Nature">
        <title>The Apostasia genome and the evolution of orchids.</title>
        <authorList>
            <person name="Zhang G.Q."/>
            <person name="Liu K.W."/>
            <person name="Li Z."/>
            <person name="Lohaus R."/>
            <person name="Hsiao Y.Y."/>
            <person name="Niu S.C."/>
            <person name="Wang J.Y."/>
            <person name="Lin Y.C."/>
            <person name="Xu Q."/>
            <person name="Chen L.J."/>
            <person name="Yoshida K."/>
            <person name="Fujiwara S."/>
            <person name="Wang Z.W."/>
            <person name="Zhang Y.Q."/>
            <person name="Mitsuda N."/>
            <person name="Wang M."/>
            <person name="Liu G.H."/>
            <person name="Pecoraro L."/>
            <person name="Huang H.X."/>
            <person name="Xiao X.J."/>
            <person name="Lin M."/>
            <person name="Wu X.Y."/>
            <person name="Wu W.L."/>
            <person name="Chen Y.Y."/>
            <person name="Chang S.B."/>
            <person name="Sakamoto S."/>
            <person name="Ohme-Takagi M."/>
            <person name="Yagi M."/>
            <person name="Zeng S.J."/>
            <person name="Shen C.Y."/>
            <person name="Yeh C.M."/>
            <person name="Luo Y.B."/>
            <person name="Tsai W.C."/>
            <person name="Van de Peer Y."/>
            <person name="Liu Z.J."/>
        </authorList>
    </citation>
    <scope>NUCLEOTIDE SEQUENCE [LARGE SCALE GENOMIC DNA]</scope>
    <source>
        <tissue evidence="1">The whole plant</tissue>
    </source>
</reference>
<accession>A0A2I0WSJ1</accession>
<gene>
    <name evidence="1" type="ORF">MA16_Dca014889</name>
</gene>
<organism evidence="1 2">
    <name type="scientific">Dendrobium catenatum</name>
    <dbReference type="NCBI Taxonomy" id="906689"/>
    <lineage>
        <taxon>Eukaryota</taxon>
        <taxon>Viridiplantae</taxon>
        <taxon>Streptophyta</taxon>
        <taxon>Embryophyta</taxon>
        <taxon>Tracheophyta</taxon>
        <taxon>Spermatophyta</taxon>
        <taxon>Magnoliopsida</taxon>
        <taxon>Liliopsida</taxon>
        <taxon>Asparagales</taxon>
        <taxon>Orchidaceae</taxon>
        <taxon>Epidendroideae</taxon>
        <taxon>Malaxideae</taxon>
        <taxon>Dendrobiinae</taxon>
        <taxon>Dendrobium</taxon>
    </lineage>
</organism>
<name>A0A2I0WSJ1_9ASPA</name>